<organism evidence="1 2">
    <name type="scientific">Streptomyces olivaceiscleroticus</name>
    <dbReference type="NCBI Taxonomy" id="68245"/>
    <lineage>
        <taxon>Bacteria</taxon>
        <taxon>Bacillati</taxon>
        <taxon>Actinomycetota</taxon>
        <taxon>Actinomycetes</taxon>
        <taxon>Kitasatosporales</taxon>
        <taxon>Streptomycetaceae</taxon>
        <taxon>Streptomyces</taxon>
    </lineage>
</organism>
<name>A0ABN0ZIQ1_9ACTN</name>
<comment type="caution">
    <text evidence="1">The sequence shown here is derived from an EMBL/GenBank/DDBJ whole genome shotgun (WGS) entry which is preliminary data.</text>
</comment>
<dbReference type="EMBL" id="BAAABY010000009">
    <property type="protein sequence ID" value="GAA0449235.1"/>
    <property type="molecule type" value="Genomic_DNA"/>
</dbReference>
<evidence type="ECO:0008006" key="3">
    <source>
        <dbReference type="Google" id="ProtNLM"/>
    </source>
</evidence>
<protein>
    <recommendedName>
        <fullName evidence="3">Amidohydrolase-related domain-containing protein</fullName>
    </recommendedName>
</protein>
<evidence type="ECO:0000313" key="2">
    <source>
        <dbReference type="Proteomes" id="UP001500909"/>
    </source>
</evidence>
<accession>A0ABN0ZIQ1</accession>
<gene>
    <name evidence="1" type="ORF">GCM10010361_11580</name>
</gene>
<proteinExistence type="predicted"/>
<reference evidence="1 2" key="1">
    <citation type="journal article" date="2019" name="Int. J. Syst. Evol. Microbiol.">
        <title>The Global Catalogue of Microorganisms (GCM) 10K type strain sequencing project: providing services to taxonomists for standard genome sequencing and annotation.</title>
        <authorList>
            <consortium name="The Broad Institute Genomics Platform"/>
            <consortium name="The Broad Institute Genome Sequencing Center for Infectious Disease"/>
            <person name="Wu L."/>
            <person name="Ma J."/>
        </authorList>
    </citation>
    <scope>NUCLEOTIDE SEQUENCE [LARGE SCALE GENOMIC DNA]</scope>
    <source>
        <strain evidence="1 2">JCM 4805</strain>
    </source>
</reference>
<dbReference type="Gene3D" id="3.20.20.140">
    <property type="entry name" value="Metal-dependent hydrolases"/>
    <property type="match status" value="1"/>
</dbReference>
<keyword evidence="2" id="KW-1185">Reference proteome</keyword>
<sequence length="78" mass="8464">MCVAPLRLDEELNDCYRVGTDGGADVMHLPHADLKPGAPADFLLVRGECLPQIVVDTPRRDMVVHGGRVVARDGELVD</sequence>
<dbReference type="Gene3D" id="2.30.40.10">
    <property type="entry name" value="Urease, subunit C, domain 1"/>
    <property type="match status" value="1"/>
</dbReference>
<dbReference type="SUPFAM" id="SSF51338">
    <property type="entry name" value="Composite domain of metallo-dependent hydrolases"/>
    <property type="match status" value="1"/>
</dbReference>
<dbReference type="Proteomes" id="UP001500909">
    <property type="component" value="Unassembled WGS sequence"/>
</dbReference>
<dbReference type="InterPro" id="IPR011059">
    <property type="entry name" value="Metal-dep_hydrolase_composite"/>
</dbReference>
<evidence type="ECO:0000313" key="1">
    <source>
        <dbReference type="EMBL" id="GAA0449235.1"/>
    </source>
</evidence>